<dbReference type="EMBL" id="FXXP01000001">
    <property type="protein sequence ID" value="SMX27107.1"/>
    <property type="molecule type" value="Genomic_DNA"/>
</dbReference>
<dbReference type="Pfam" id="PF11747">
    <property type="entry name" value="RebB"/>
    <property type="match status" value="1"/>
</dbReference>
<name>A0A238JAE1_9RHOB</name>
<dbReference type="InterPro" id="IPR021070">
    <property type="entry name" value="Killing_trait_RebB"/>
</dbReference>
<sequence length="78" mass="7724">MAYPTPVNGQITDTVSQSTLMSVGTAGSVARSVITQGFAAAMAASGQNSTAQQEATQILADAAMTAALARMETGGGDD</sequence>
<dbReference type="Proteomes" id="UP000225972">
    <property type="component" value="Unassembled WGS sequence"/>
</dbReference>
<dbReference type="RefSeq" id="WP_099243300.1">
    <property type="nucleotide sequence ID" value="NZ_FXXP01000001.1"/>
</dbReference>
<evidence type="ECO:0000313" key="2">
    <source>
        <dbReference type="Proteomes" id="UP000225972"/>
    </source>
</evidence>
<evidence type="ECO:0000313" key="1">
    <source>
        <dbReference type="EMBL" id="SMX27107.1"/>
    </source>
</evidence>
<proteinExistence type="predicted"/>
<reference evidence="2" key="1">
    <citation type="submission" date="2017-05" db="EMBL/GenBank/DDBJ databases">
        <authorList>
            <person name="Rodrigo-Torres L."/>
            <person name="Arahal R. D."/>
            <person name="Lucena T."/>
        </authorList>
    </citation>
    <scope>NUCLEOTIDE SEQUENCE [LARGE SCALE GENOMIC DNA]</scope>
    <source>
        <strain evidence="2">CECT 8649</strain>
    </source>
</reference>
<gene>
    <name evidence="1" type="ORF">TRP8649_01209</name>
</gene>
<dbReference type="AlphaFoldDB" id="A0A238JAE1"/>
<accession>A0A238JAE1</accession>
<keyword evidence="2" id="KW-1185">Reference proteome</keyword>
<organism evidence="1 2">
    <name type="scientific">Pelagimonas phthalicica</name>
    <dbReference type="NCBI Taxonomy" id="1037362"/>
    <lineage>
        <taxon>Bacteria</taxon>
        <taxon>Pseudomonadati</taxon>
        <taxon>Pseudomonadota</taxon>
        <taxon>Alphaproteobacteria</taxon>
        <taxon>Rhodobacterales</taxon>
        <taxon>Roseobacteraceae</taxon>
        <taxon>Pelagimonas</taxon>
    </lineage>
</organism>
<protein>
    <submittedName>
        <fullName evidence="1">Killing trait</fullName>
    </submittedName>
</protein>
<dbReference type="OrthoDB" id="10003423at2"/>